<feature type="chain" id="PRO_5042218974" evidence="6">
    <location>
        <begin position="26"/>
        <end position="617"/>
    </location>
</feature>
<evidence type="ECO:0000256" key="3">
    <source>
        <dbReference type="ARBA" id="ARBA00022801"/>
    </source>
</evidence>
<dbReference type="Proteomes" id="UP000634206">
    <property type="component" value="Unassembled WGS sequence"/>
</dbReference>
<dbReference type="Gene3D" id="3.30.1120.10">
    <property type="match status" value="1"/>
</dbReference>
<dbReference type="PANTHER" id="PTHR42693:SF53">
    <property type="entry name" value="ENDO-4-O-SULFATASE"/>
    <property type="match status" value="1"/>
</dbReference>
<sequence>MNLIKQLLPIAALSSTLLSPTLTHGADKPNVVVVITDDQGYGDLAFNGNTMIKTPNIDKLRTQGTLLDNFHVDPTCAPTRSALMTGRYSNRVGVWHTVQGRSMLRRRETTMADVFGQNGYATGMFGKWHLGDCYPYRPEDRGFQHVVYHQAGGVGQAPDYWGNDYFDDTYVVNGELKQFEGFCTDVWFDEGMKFIKENKDKPFFAYIATNAPHSPYYCPTEYTELYDDVPNVPNSAFYGMITNIDDNMAKLMKMLDEEGLAENTILIFMTDNGTAAMGLKDGRGYDGNMRGYKNSEYEGGHRVPFIIRWPNGKIEAGKSIEQLTAHIDILPTFIELCGLETPEVKYDGSSIKELLYTDGEQWPARTLVVETQRVVTPEKWRHCAVMTDQWRLVNGKELYDIRKDPKQANDIAAQHPEVVAKLRADYDVFWNDVSKEHDLTSYMVIGSDHSPLVALSSHDWLINKLPPWHQNHIRNGSVAEESYWAIEVERAGDYEISLRRWPVEADKAINDGTYGKAFDYKQARLRIGNIDQTQDIPAGAKEVTFKVRLEKGITKFSPLFISPDVTATPYYAYVTHQPKPGWQTPQGMGIPVYDPSHGRIPPQVKAKRAKKNASKSK</sequence>
<accession>A0AAE2SCU9</accession>
<name>A0AAE2SCU9_9BACT</name>
<dbReference type="GO" id="GO:0004065">
    <property type="term" value="F:arylsulfatase activity"/>
    <property type="evidence" value="ECO:0007669"/>
    <property type="project" value="TreeGrafter"/>
</dbReference>
<gene>
    <name evidence="8" type="ORF">JIN83_12805</name>
</gene>
<organism evidence="8 9">
    <name type="scientific">Oceaniferula flava</name>
    <dbReference type="NCBI Taxonomy" id="2800421"/>
    <lineage>
        <taxon>Bacteria</taxon>
        <taxon>Pseudomonadati</taxon>
        <taxon>Verrucomicrobiota</taxon>
        <taxon>Verrucomicrobiia</taxon>
        <taxon>Verrucomicrobiales</taxon>
        <taxon>Verrucomicrobiaceae</taxon>
        <taxon>Oceaniferula</taxon>
    </lineage>
</organism>
<proteinExistence type="inferred from homology"/>
<evidence type="ECO:0000256" key="1">
    <source>
        <dbReference type="ARBA" id="ARBA00008779"/>
    </source>
</evidence>
<comment type="caution">
    <text evidence="8">The sequence shown here is derived from an EMBL/GenBank/DDBJ whole genome shotgun (WGS) entry which is preliminary data.</text>
</comment>
<dbReference type="CDD" id="cd16146">
    <property type="entry name" value="ARS_like"/>
    <property type="match status" value="1"/>
</dbReference>
<dbReference type="EMBL" id="JAENIG010000008">
    <property type="protein sequence ID" value="MBK1855845.1"/>
    <property type="molecule type" value="Genomic_DNA"/>
</dbReference>
<dbReference type="GO" id="GO:0046872">
    <property type="term" value="F:metal ion binding"/>
    <property type="evidence" value="ECO:0007669"/>
    <property type="project" value="UniProtKB-KW"/>
</dbReference>
<evidence type="ECO:0000313" key="9">
    <source>
        <dbReference type="Proteomes" id="UP000634206"/>
    </source>
</evidence>
<feature type="region of interest" description="Disordered" evidence="5">
    <location>
        <begin position="595"/>
        <end position="617"/>
    </location>
</feature>
<feature type="domain" description="Sulfatase N-terminal" evidence="7">
    <location>
        <begin position="29"/>
        <end position="338"/>
    </location>
</feature>
<dbReference type="FunFam" id="3.40.720.10:FF:000070">
    <property type="entry name" value="Arylsulfatase A"/>
    <property type="match status" value="1"/>
</dbReference>
<dbReference type="InterPro" id="IPR050738">
    <property type="entry name" value="Sulfatase"/>
</dbReference>
<keyword evidence="9" id="KW-1185">Reference proteome</keyword>
<evidence type="ECO:0000256" key="4">
    <source>
        <dbReference type="ARBA" id="ARBA00022837"/>
    </source>
</evidence>
<feature type="compositionally biased region" description="Basic residues" evidence="5">
    <location>
        <begin position="605"/>
        <end position="617"/>
    </location>
</feature>
<evidence type="ECO:0000256" key="2">
    <source>
        <dbReference type="ARBA" id="ARBA00022723"/>
    </source>
</evidence>
<dbReference type="InterPro" id="IPR024607">
    <property type="entry name" value="Sulfatase_CS"/>
</dbReference>
<keyword evidence="6" id="KW-0732">Signal</keyword>
<comment type="similarity">
    <text evidence="1">Belongs to the sulfatase family.</text>
</comment>
<dbReference type="InterPro" id="IPR000917">
    <property type="entry name" value="Sulfatase_N"/>
</dbReference>
<evidence type="ECO:0000313" key="8">
    <source>
        <dbReference type="EMBL" id="MBK1855845.1"/>
    </source>
</evidence>
<dbReference type="SUPFAM" id="SSF53649">
    <property type="entry name" value="Alkaline phosphatase-like"/>
    <property type="match status" value="1"/>
</dbReference>
<dbReference type="Pfam" id="PF00884">
    <property type="entry name" value="Sulfatase"/>
    <property type="match status" value="1"/>
</dbReference>
<keyword evidence="3" id="KW-0378">Hydrolase</keyword>
<dbReference type="PROSITE" id="PS00523">
    <property type="entry name" value="SULFATASE_1"/>
    <property type="match status" value="1"/>
</dbReference>
<keyword evidence="2" id="KW-0479">Metal-binding</keyword>
<dbReference type="AlphaFoldDB" id="A0AAE2SCU9"/>
<evidence type="ECO:0000259" key="7">
    <source>
        <dbReference type="Pfam" id="PF00884"/>
    </source>
</evidence>
<evidence type="ECO:0000256" key="5">
    <source>
        <dbReference type="SAM" id="MobiDB-lite"/>
    </source>
</evidence>
<protein>
    <submittedName>
        <fullName evidence="8">Arylsulfatase</fullName>
    </submittedName>
</protein>
<dbReference type="Gene3D" id="3.40.720.10">
    <property type="entry name" value="Alkaline Phosphatase, subunit A"/>
    <property type="match status" value="1"/>
</dbReference>
<dbReference type="RefSeq" id="WP_309490459.1">
    <property type="nucleotide sequence ID" value="NZ_JAENIG010000008.1"/>
</dbReference>
<feature type="signal peptide" evidence="6">
    <location>
        <begin position="1"/>
        <end position="25"/>
    </location>
</feature>
<dbReference type="InterPro" id="IPR017850">
    <property type="entry name" value="Alkaline_phosphatase_core_sf"/>
</dbReference>
<evidence type="ECO:0000256" key="6">
    <source>
        <dbReference type="SAM" id="SignalP"/>
    </source>
</evidence>
<keyword evidence="4" id="KW-0106">Calcium</keyword>
<reference evidence="8" key="1">
    <citation type="submission" date="2021-01" db="EMBL/GenBank/DDBJ databases">
        <title>Modified the classification status of verrucomicrobia.</title>
        <authorList>
            <person name="Feng X."/>
        </authorList>
    </citation>
    <scope>NUCLEOTIDE SEQUENCE</scope>
    <source>
        <strain evidence="8">5K15</strain>
    </source>
</reference>
<dbReference type="PANTHER" id="PTHR42693">
    <property type="entry name" value="ARYLSULFATASE FAMILY MEMBER"/>
    <property type="match status" value="1"/>
</dbReference>